<organism evidence="2 3">
    <name type="scientific">Hordeum vulgare subsp. vulgare</name>
    <name type="common">Domesticated barley</name>
    <dbReference type="NCBI Taxonomy" id="112509"/>
    <lineage>
        <taxon>Eukaryota</taxon>
        <taxon>Viridiplantae</taxon>
        <taxon>Streptophyta</taxon>
        <taxon>Embryophyta</taxon>
        <taxon>Tracheophyta</taxon>
        <taxon>Spermatophyta</taxon>
        <taxon>Magnoliopsida</taxon>
        <taxon>Liliopsida</taxon>
        <taxon>Poales</taxon>
        <taxon>Poaceae</taxon>
        <taxon>BOP clade</taxon>
        <taxon>Pooideae</taxon>
        <taxon>Triticodae</taxon>
        <taxon>Triticeae</taxon>
        <taxon>Hordeinae</taxon>
        <taxon>Hordeum</taxon>
    </lineage>
</organism>
<evidence type="ECO:0000259" key="1">
    <source>
        <dbReference type="Pfam" id="PF10536"/>
    </source>
</evidence>
<reference evidence="2" key="2">
    <citation type="submission" date="2020-10" db="EMBL/GenBank/DDBJ databases">
        <authorList>
            <person name="Scholz U."/>
            <person name="Mascher M."/>
            <person name="Fiebig A."/>
        </authorList>
    </citation>
    <scope>NUCLEOTIDE SEQUENCE [LARGE SCALE GENOMIC DNA]</scope>
    <source>
        <strain evidence="2">cv. Morex</strain>
    </source>
</reference>
<sequence>MCTCDNLLWRARCPMIFYYVVEWNFVDRVAMQFGKLQGIPIEESKETITKLHRFSRRNNQDISDWANKYNHWISMWNQREMFVESENRPHNDSAYQKYLVWYGQHYRFKLKPGWTQEEWDELVSEDTSHAEGYHAFNMVVRETIRSQVDYAAMHDELVIEFT</sequence>
<dbReference type="AlphaFoldDB" id="A0A8I6Y6K9"/>
<proteinExistence type="predicted"/>
<dbReference type="InterPro" id="IPR019557">
    <property type="entry name" value="AminoTfrase-like_pln_mobile"/>
</dbReference>
<reference evidence="2" key="3">
    <citation type="submission" date="2022-01" db="UniProtKB">
        <authorList>
            <consortium name="EnsemblPlants"/>
        </authorList>
    </citation>
    <scope>IDENTIFICATION</scope>
    <source>
        <strain evidence="2">subsp. vulgare</strain>
    </source>
</reference>
<accession>A0A8I6Y6K9</accession>
<dbReference type="PANTHER" id="PTHR46033">
    <property type="entry name" value="PROTEIN MAIN-LIKE 2"/>
    <property type="match status" value="1"/>
</dbReference>
<dbReference type="GO" id="GO:0010073">
    <property type="term" value="P:meristem maintenance"/>
    <property type="evidence" value="ECO:0007669"/>
    <property type="project" value="InterPro"/>
</dbReference>
<keyword evidence="3" id="KW-1185">Reference proteome</keyword>
<dbReference type="Pfam" id="PF10536">
    <property type="entry name" value="PMD"/>
    <property type="match status" value="1"/>
</dbReference>
<dbReference type="EnsemblPlants" id="HORVU.MOREX.r3.6HG0631970.1">
    <property type="protein sequence ID" value="HORVU.MOREX.r3.6HG0631970.1"/>
    <property type="gene ID" value="HORVU.MOREX.r3.6HG0631970"/>
</dbReference>
<dbReference type="Gramene" id="HORVU.MOREX.r3.6HG0631970.1">
    <property type="protein sequence ID" value="HORVU.MOREX.r3.6HG0631970.1"/>
    <property type="gene ID" value="HORVU.MOREX.r3.6HG0631970"/>
</dbReference>
<feature type="domain" description="Aminotransferase-like plant mobile" evidence="1">
    <location>
        <begin position="8"/>
        <end position="102"/>
    </location>
</feature>
<protein>
    <recommendedName>
        <fullName evidence="1">Aminotransferase-like plant mobile domain-containing protein</fullName>
    </recommendedName>
</protein>
<dbReference type="InterPro" id="IPR044824">
    <property type="entry name" value="MAIN-like"/>
</dbReference>
<reference evidence="3" key="1">
    <citation type="journal article" date="2012" name="Nature">
        <title>A physical, genetic and functional sequence assembly of the barley genome.</title>
        <authorList>
            <consortium name="The International Barley Genome Sequencing Consortium"/>
            <person name="Mayer K.F."/>
            <person name="Waugh R."/>
            <person name="Brown J.W."/>
            <person name="Schulman A."/>
            <person name="Langridge P."/>
            <person name="Platzer M."/>
            <person name="Fincher G.B."/>
            <person name="Muehlbauer G.J."/>
            <person name="Sato K."/>
            <person name="Close T.J."/>
            <person name="Wise R.P."/>
            <person name="Stein N."/>
        </authorList>
    </citation>
    <scope>NUCLEOTIDE SEQUENCE [LARGE SCALE GENOMIC DNA]</scope>
    <source>
        <strain evidence="3">cv. Morex</strain>
    </source>
</reference>
<evidence type="ECO:0000313" key="3">
    <source>
        <dbReference type="Proteomes" id="UP000011116"/>
    </source>
</evidence>
<dbReference type="PANTHER" id="PTHR46033:SF8">
    <property type="entry name" value="PROTEIN MAINTENANCE OF MERISTEMS-LIKE"/>
    <property type="match status" value="1"/>
</dbReference>
<name>A0A8I6Y6K9_HORVV</name>
<dbReference type="Proteomes" id="UP000011116">
    <property type="component" value="Chromosome 6H"/>
</dbReference>
<evidence type="ECO:0000313" key="2">
    <source>
        <dbReference type="EnsemblPlants" id="HORVU.MOREX.r3.6HG0631970.1"/>
    </source>
</evidence>